<accession>A0ABP9EPU2</accession>
<protein>
    <submittedName>
        <fullName evidence="1">Uncharacterized protein</fullName>
    </submittedName>
</protein>
<evidence type="ECO:0000313" key="1">
    <source>
        <dbReference type="EMBL" id="GAA4884098.1"/>
    </source>
</evidence>
<gene>
    <name evidence="1" type="ORF">GCM10023311_03030</name>
</gene>
<evidence type="ECO:0000313" key="2">
    <source>
        <dbReference type="Proteomes" id="UP001500433"/>
    </source>
</evidence>
<comment type="caution">
    <text evidence="1">The sequence shown here is derived from an EMBL/GenBank/DDBJ whole genome shotgun (WGS) entry which is preliminary data.</text>
</comment>
<dbReference type="Proteomes" id="UP001500433">
    <property type="component" value="Unassembled WGS sequence"/>
</dbReference>
<sequence length="70" mass="7995">MNSGIIIDIPFVKTKCPIAVNTSIIDIAILADKVKSYFFVINLIAKREIINVTKRIIKGFIFFYILKYKG</sequence>
<keyword evidence="2" id="KW-1185">Reference proteome</keyword>
<proteinExistence type="predicted"/>
<reference evidence="2" key="1">
    <citation type="journal article" date="2019" name="Int. J. Syst. Evol. Microbiol.">
        <title>The Global Catalogue of Microorganisms (GCM) 10K type strain sequencing project: providing services to taxonomists for standard genome sequencing and annotation.</title>
        <authorList>
            <consortium name="The Broad Institute Genomics Platform"/>
            <consortium name="The Broad Institute Genome Sequencing Center for Infectious Disease"/>
            <person name="Wu L."/>
            <person name="Ma J."/>
        </authorList>
    </citation>
    <scope>NUCLEOTIDE SEQUENCE [LARGE SCALE GENOMIC DNA]</scope>
    <source>
        <strain evidence="2">JCM 18274</strain>
    </source>
</reference>
<name>A0ABP9EPU2_9FLAO</name>
<organism evidence="1 2">
    <name type="scientific">Flaviramulus aquimarinus</name>
    <dbReference type="NCBI Taxonomy" id="1170456"/>
    <lineage>
        <taxon>Bacteria</taxon>
        <taxon>Pseudomonadati</taxon>
        <taxon>Bacteroidota</taxon>
        <taxon>Flavobacteriia</taxon>
        <taxon>Flavobacteriales</taxon>
        <taxon>Flavobacteriaceae</taxon>
        <taxon>Flaviramulus</taxon>
    </lineage>
</organism>
<dbReference type="EMBL" id="BAABJH010000001">
    <property type="protein sequence ID" value="GAA4884098.1"/>
    <property type="molecule type" value="Genomic_DNA"/>
</dbReference>